<gene>
    <name evidence="1" type="ORF">OVA965_LOCUS19907</name>
    <name evidence="2" type="ORF">TMI583_LOCUS20119</name>
</gene>
<evidence type="ECO:0000313" key="1">
    <source>
        <dbReference type="EMBL" id="CAF1114703.1"/>
    </source>
</evidence>
<organism evidence="1 3">
    <name type="scientific">Didymodactylos carnosus</name>
    <dbReference type="NCBI Taxonomy" id="1234261"/>
    <lineage>
        <taxon>Eukaryota</taxon>
        <taxon>Metazoa</taxon>
        <taxon>Spiralia</taxon>
        <taxon>Gnathifera</taxon>
        <taxon>Rotifera</taxon>
        <taxon>Eurotatoria</taxon>
        <taxon>Bdelloidea</taxon>
        <taxon>Philodinida</taxon>
        <taxon>Philodinidae</taxon>
        <taxon>Didymodactylos</taxon>
    </lineage>
</organism>
<comment type="caution">
    <text evidence="1">The sequence shown here is derived from an EMBL/GenBank/DDBJ whole genome shotgun (WGS) entry which is preliminary data.</text>
</comment>
<reference evidence="1" key="1">
    <citation type="submission" date="2021-02" db="EMBL/GenBank/DDBJ databases">
        <authorList>
            <person name="Nowell W R."/>
        </authorList>
    </citation>
    <scope>NUCLEOTIDE SEQUENCE</scope>
</reference>
<name>A0A8S2ED93_9BILA</name>
<dbReference type="EMBL" id="CAJOBA010014576">
    <property type="protein sequence ID" value="CAF3884424.1"/>
    <property type="molecule type" value="Genomic_DNA"/>
</dbReference>
<dbReference type="Proteomes" id="UP000682733">
    <property type="component" value="Unassembled WGS sequence"/>
</dbReference>
<dbReference type="Proteomes" id="UP000677228">
    <property type="component" value="Unassembled WGS sequence"/>
</dbReference>
<dbReference type="AlphaFoldDB" id="A0A8S2ED93"/>
<proteinExistence type="predicted"/>
<sequence length="266" mass="30977">MCRRCGQEIKNKIEHTECNICCQHCGDNHLATDYKCPFIAEYRKQLVVKLKKHPNLLPDHVQIFIPTECREKGEKLKYLMNTKTYEQQTKLMQNGNDPNTWPLLPSTTAVSNQYWTNNSTPKSFQNEFDQVKNECAREMNEINKKFDDFLQKCQQELKTIEQQIQIQKEILKIVSNAVMKQLFPTCIHSTQAVQMLASKILEKEEGINIKAGYDKMIENLKVNADLLRQQLLFFTTYYNKLDNIGVKQSNGLNFGIDSLISMQNEK</sequence>
<evidence type="ECO:0000313" key="3">
    <source>
        <dbReference type="Proteomes" id="UP000677228"/>
    </source>
</evidence>
<evidence type="ECO:0000313" key="2">
    <source>
        <dbReference type="EMBL" id="CAF3884424.1"/>
    </source>
</evidence>
<protein>
    <submittedName>
        <fullName evidence="1">Uncharacterized protein</fullName>
    </submittedName>
</protein>
<accession>A0A8S2ED93</accession>
<dbReference type="EMBL" id="CAJNOK010010395">
    <property type="protein sequence ID" value="CAF1114703.1"/>
    <property type="molecule type" value="Genomic_DNA"/>
</dbReference>